<keyword evidence="5" id="KW-0539">Nucleus</keyword>
<dbReference type="GO" id="GO:0006351">
    <property type="term" value="P:DNA-templated transcription"/>
    <property type="evidence" value="ECO:0007669"/>
    <property type="project" value="InterPro"/>
</dbReference>
<keyword evidence="4" id="KW-0804">Transcription</keyword>
<dbReference type="GO" id="GO:0003677">
    <property type="term" value="F:DNA binding"/>
    <property type="evidence" value="ECO:0007669"/>
    <property type="project" value="InterPro"/>
</dbReference>
<sequence>MSSSTATPPENDIADAVAPLQNGPRSPTFDRATREPADNSSVPKPKRLACMICRRRKLKCDGVRPSCSTCSRLGHSCAYDEVRRKSGPKRGYVKALEERLKQVETLLKTQEPNASLADPSKSIPIPLENVVGRTQPPGPSPNFAVTNPTVPMNERDMDRWQFNGESPRTATVDEFNFNSAVPMNMNNMNGNFTWEMIGLGLEEPLPTQDTIDELHQIYFEKVHPSVPMIHKYRYLAAMNLAPNQRPPVALRYAIWTLACSITDKYGDLKDLFYQRARKYVEADYIKGYGEHMISVAHCQTHVLLACYELKMMYFPRAWMNTGAAVRLCQMVGLHRLDGAGLDVKQCLPPPRDWTEREERRRTFWMAFCEDRYASIGTGWPMSVDERDIMTNLPSSEDAFEMSRPEQTQSLQDAMSPSGATKLSSFGSIVLMASLFGRNLIHLHRPDPDDRDHDLNGEFWKRHRQMDHILLNTSLCLPPQLKLPAGMGNPNIVFTNMSIHTSTICLHQAAIFKADKHKLPGSVGSESKVRCITAANEIASIMRMISHTDLTSINPFVCFCLYVAARVFVQYLKSRPDDSQTADSLRFLLSAMNALKRRNPLTESFLVQLDVDLEALAMRIPKLKAAFPRSTDSPAPKFSATSAEAVRNCDNPDGVGGIMAYRNECHFLRTGEDDADPRNAPNLVDPEGEGQIGNGLTPERQNFGNQAWMSDQQMAPARESSSVQGLPMQGIPVMAQGSAPVFDKSSAVAAPIVGYVPGEGTAESNDMSTSPGGQSSGPTPNSSTASEPKGRSGGQVNGSGSNSFNASPASAHQTIHTQSGVDTAQPNFYNAQNAFGISNPGIPPNQRYAVPQPPIGDFGMSNGWNEIPTQAGMEPVAEGVLRSLMNMGPMDAMDLSSWESGN</sequence>
<proteinExistence type="predicted"/>
<dbReference type="Pfam" id="PF04082">
    <property type="entry name" value="Fungal_trans"/>
    <property type="match status" value="1"/>
</dbReference>
<dbReference type="CDD" id="cd12148">
    <property type="entry name" value="fungal_TF_MHR"/>
    <property type="match status" value="1"/>
</dbReference>
<evidence type="ECO:0000313" key="9">
    <source>
        <dbReference type="Proteomes" id="UP000233524"/>
    </source>
</evidence>
<comment type="subcellular location">
    <subcellularLocation>
        <location evidence="1">Nucleus</location>
    </subcellularLocation>
</comment>
<dbReference type="PANTHER" id="PTHR47338:SF10">
    <property type="entry name" value="TRANSCRIPTION FACTOR DOMAIN-CONTAINING PROTEIN-RELATED"/>
    <property type="match status" value="1"/>
</dbReference>
<reference evidence="8 9" key="1">
    <citation type="journal article" date="2017" name="G3 (Bethesda)">
        <title>First Draft Genome Sequence of the Pathogenic Fungus Lomentospora prolificans (Formerly Scedosporium prolificans).</title>
        <authorList>
            <person name="Luo R."/>
            <person name="Zimin A."/>
            <person name="Workman R."/>
            <person name="Fan Y."/>
            <person name="Pertea G."/>
            <person name="Grossman N."/>
            <person name="Wear M.P."/>
            <person name="Jia B."/>
            <person name="Miller H."/>
            <person name="Casadevall A."/>
            <person name="Timp W."/>
            <person name="Zhang S.X."/>
            <person name="Salzberg S.L."/>
        </authorList>
    </citation>
    <scope>NUCLEOTIDE SEQUENCE [LARGE SCALE GENOMIC DNA]</scope>
    <source>
        <strain evidence="8 9">JHH-5317</strain>
    </source>
</reference>
<gene>
    <name evidence="8" type="ORF">jhhlp_006483</name>
</gene>
<accession>A0A2N3N614</accession>
<dbReference type="GO" id="GO:0000981">
    <property type="term" value="F:DNA-binding transcription factor activity, RNA polymerase II-specific"/>
    <property type="evidence" value="ECO:0007669"/>
    <property type="project" value="InterPro"/>
</dbReference>
<dbReference type="InterPro" id="IPR036864">
    <property type="entry name" value="Zn2-C6_fun-type_DNA-bd_sf"/>
</dbReference>
<keyword evidence="9" id="KW-1185">Reference proteome</keyword>
<dbReference type="GO" id="GO:0005634">
    <property type="term" value="C:nucleus"/>
    <property type="evidence" value="ECO:0007669"/>
    <property type="project" value="UniProtKB-SubCell"/>
</dbReference>
<organism evidence="8 9">
    <name type="scientific">Lomentospora prolificans</name>
    <dbReference type="NCBI Taxonomy" id="41688"/>
    <lineage>
        <taxon>Eukaryota</taxon>
        <taxon>Fungi</taxon>
        <taxon>Dikarya</taxon>
        <taxon>Ascomycota</taxon>
        <taxon>Pezizomycotina</taxon>
        <taxon>Sordariomycetes</taxon>
        <taxon>Hypocreomycetidae</taxon>
        <taxon>Microascales</taxon>
        <taxon>Microascaceae</taxon>
        <taxon>Lomentospora</taxon>
    </lineage>
</organism>
<dbReference type="SUPFAM" id="SSF57701">
    <property type="entry name" value="Zn2/Cys6 DNA-binding domain"/>
    <property type="match status" value="1"/>
</dbReference>
<dbReference type="VEuPathDB" id="FungiDB:jhhlp_006483"/>
<dbReference type="Gene3D" id="4.10.240.10">
    <property type="entry name" value="Zn(2)-C6 fungal-type DNA-binding domain"/>
    <property type="match status" value="1"/>
</dbReference>
<evidence type="ECO:0000256" key="1">
    <source>
        <dbReference type="ARBA" id="ARBA00004123"/>
    </source>
</evidence>
<keyword evidence="3" id="KW-0805">Transcription regulation</keyword>
<feature type="compositionally biased region" description="Polar residues" evidence="6">
    <location>
        <begin position="805"/>
        <end position="817"/>
    </location>
</feature>
<evidence type="ECO:0000256" key="6">
    <source>
        <dbReference type="SAM" id="MobiDB-lite"/>
    </source>
</evidence>
<evidence type="ECO:0000256" key="5">
    <source>
        <dbReference type="ARBA" id="ARBA00023242"/>
    </source>
</evidence>
<dbReference type="InterPro" id="IPR001138">
    <property type="entry name" value="Zn2Cys6_DnaBD"/>
</dbReference>
<evidence type="ECO:0000259" key="7">
    <source>
        <dbReference type="PROSITE" id="PS50048"/>
    </source>
</evidence>
<keyword evidence="2" id="KW-0479">Metal-binding</keyword>
<feature type="domain" description="Zn(2)-C6 fungal-type" evidence="7">
    <location>
        <begin position="49"/>
        <end position="79"/>
    </location>
</feature>
<dbReference type="Proteomes" id="UP000233524">
    <property type="component" value="Unassembled WGS sequence"/>
</dbReference>
<evidence type="ECO:0000256" key="4">
    <source>
        <dbReference type="ARBA" id="ARBA00023163"/>
    </source>
</evidence>
<feature type="region of interest" description="Disordered" evidence="6">
    <location>
        <begin position="1"/>
        <end position="43"/>
    </location>
</feature>
<evidence type="ECO:0000313" key="8">
    <source>
        <dbReference type="EMBL" id="PKS07875.1"/>
    </source>
</evidence>
<dbReference type="Pfam" id="PF00172">
    <property type="entry name" value="Zn_clus"/>
    <property type="match status" value="1"/>
</dbReference>
<dbReference type="InterPro" id="IPR007219">
    <property type="entry name" value="XnlR_reg_dom"/>
</dbReference>
<name>A0A2N3N614_9PEZI</name>
<dbReference type="AlphaFoldDB" id="A0A2N3N614"/>
<dbReference type="CDD" id="cd14653">
    <property type="entry name" value="ZIP_Gal4p-like"/>
    <property type="match status" value="1"/>
</dbReference>
<dbReference type="CDD" id="cd00067">
    <property type="entry name" value="GAL4"/>
    <property type="match status" value="1"/>
</dbReference>
<dbReference type="OrthoDB" id="5600212at2759"/>
<dbReference type="GO" id="GO:0008270">
    <property type="term" value="F:zinc ion binding"/>
    <property type="evidence" value="ECO:0007669"/>
    <property type="project" value="InterPro"/>
</dbReference>
<evidence type="ECO:0000256" key="2">
    <source>
        <dbReference type="ARBA" id="ARBA00022723"/>
    </source>
</evidence>
<dbReference type="InParanoid" id="A0A2N3N614"/>
<feature type="region of interest" description="Disordered" evidence="6">
    <location>
        <begin position="758"/>
        <end position="817"/>
    </location>
</feature>
<dbReference type="PROSITE" id="PS00463">
    <property type="entry name" value="ZN2_CY6_FUNGAL_1"/>
    <property type="match status" value="1"/>
</dbReference>
<dbReference type="PROSITE" id="PS50048">
    <property type="entry name" value="ZN2_CY6_FUNGAL_2"/>
    <property type="match status" value="1"/>
</dbReference>
<dbReference type="InterPro" id="IPR050815">
    <property type="entry name" value="TF_fung"/>
</dbReference>
<dbReference type="SMART" id="SM00066">
    <property type="entry name" value="GAL4"/>
    <property type="match status" value="1"/>
</dbReference>
<feature type="compositionally biased region" description="Low complexity" evidence="6">
    <location>
        <begin position="767"/>
        <end position="783"/>
    </location>
</feature>
<comment type="caution">
    <text evidence="8">The sequence shown here is derived from an EMBL/GenBank/DDBJ whole genome shotgun (WGS) entry which is preliminary data.</text>
</comment>
<dbReference type="STRING" id="41688.A0A2N3N614"/>
<protein>
    <recommendedName>
        <fullName evidence="7">Zn(2)-C6 fungal-type domain-containing protein</fullName>
    </recommendedName>
</protein>
<dbReference type="SMART" id="SM00906">
    <property type="entry name" value="Fungal_trans"/>
    <property type="match status" value="1"/>
</dbReference>
<dbReference type="EMBL" id="NLAX01000701">
    <property type="protein sequence ID" value="PKS07875.1"/>
    <property type="molecule type" value="Genomic_DNA"/>
</dbReference>
<dbReference type="PANTHER" id="PTHR47338">
    <property type="entry name" value="ZN(II)2CYS6 TRANSCRIPTION FACTOR (EUROFUNG)-RELATED"/>
    <property type="match status" value="1"/>
</dbReference>
<evidence type="ECO:0000256" key="3">
    <source>
        <dbReference type="ARBA" id="ARBA00023015"/>
    </source>
</evidence>